<evidence type="ECO:0000313" key="9">
    <source>
        <dbReference type="EMBL" id="QBY50768.1"/>
    </source>
</evidence>
<evidence type="ECO:0000256" key="1">
    <source>
        <dbReference type="ARBA" id="ARBA00001974"/>
    </source>
</evidence>
<keyword evidence="5" id="KW-0274">FAD</keyword>
<name>A0A4P7L5E2_9BURK</name>
<proteinExistence type="inferred from homology"/>
<dbReference type="RefSeq" id="WP_133097149.1">
    <property type="nucleotide sequence ID" value="NZ_CP038634.1"/>
</dbReference>
<comment type="cofactor">
    <cofactor evidence="1">
        <name>FAD</name>
        <dbReference type="ChEBI" id="CHEBI:57692"/>
    </cofactor>
</comment>
<dbReference type="PRINTS" id="PR00411">
    <property type="entry name" value="PNDRDTASEI"/>
</dbReference>
<evidence type="ECO:0000256" key="7">
    <source>
        <dbReference type="ARBA" id="ARBA00023002"/>
    </source>
</evidence>
<evidence type="ECO:0000256" key="5">
    <source>
        <dbReference type="ARBA" id="ARBA00022827"/>
    </source>
</evidence>
<dbReference type="PANTHER" id="PTHR38663:SF1">
    <property type="entry name" value="L-ORNITHINE N(5)-MONOOXYGENASE"/>
    <property type="match status" value="1"/>
</dbReference>
<keyword evidence="4" id="KW-0285">Flavoprotein</keyword>
<protein>
    <submittedName>
        <fullName evidence="9">NAD(P)/FAD-dependent oxidoreductase</fullName>
    </submittedName>
</protein>
<dbReference type="KEGG" id="cox:E0W60_06230"/>
<dbReference type="GO" id="GO:0016491">
    <property type="term" value="F:oxidoreductase activity"/>
    <property type="evidence" value="ECO:0007669"/>
    <property type="project" value="InterPro"/>
</dbReference>
<feature type="compositionally biased region" description="Basic and acidic residues" evidence="8">
    <location>
        <begin position="408"/>
        <end position="427"/>
    </location>
</feature>
<dbReference type="Gene3D" id="3.50.50.60">
    <property type="entry name" value="FAD/NAD(P)-binding domain"/>
    <property type="match status" value="1"/>
</dbReference>
<dbReference type="SUPFAM" id="SSF51905">
    <property type="entry name" value="FAD/NAD(P)-binding domain"/>
    <property type="match status" value="1"/>
</dbReference>
<comment type="pathway">
    <text evidence="2">Siderophore biosynthesis.</text>
</comment>
<organism evidence="9 10">
    <name type="scientific">Cupriavidus oxalaticus</name>
    <dbReference type="NCBI Taxonomy" id="96344"/>
    <lineage>
        <taxon>Bacteria</taxon>
        <taxon>Pseudomonadati</taxon>
        <taxon>Pseudomonadota</taxon>
        <taxon>Betaproteobacteria</taxon>
        <taxon>Burkholderiales</taxon>
        <taxon>Burkholderiaceae</taxon>
        <taxon>Cupriavidus</taxon>
    </lineage>
</organism>
<sequence length="444" mass="49013">MFSSTDTVIVGAGPYGLSVSAYLSKAGVPNQILGEPMHAWRNFMPPGMLLRSEPFASNLYAPWKGYTLEEYCRRNRVAYRQVGLRVPLELFVDYGLWFQSRLVSHVRPVEVVDMHRKEGLYRLLLSDGSAMAARRVVVALGLKGFAQVPPALQAMPKPYVVHSGEFGSLAWAKGKSIVVVGGGQSAIGLAALFGELGARVRLLVRGEINWGREPRVSGGGVTRLLRGRVGLGRGWDSNSPSVLLMSFLLSEHPAFFHMMDLQRRQRLLDTGWAPSGAWWLRDRVEGKVDIRTQSEIRDAELRDGQVVLQVSSANNVSRISADHVVLATGFKIDMARHSFLSQELQDSLSLVCGAPSLTRNFETNLRDLYVVGPAAALSFGPALRFVYGAKYAAPHLARHILGRFKEDGDHRVQPSAREPELDQEHSGSRLHGQTMLHVSDNKAK</sequence>
<evidence type="ECO:0000256" key="3">
    <source>
        <dbReference type="ARBA" id="ARBA00007588"/>
    </source>
</evidence>
<reference evidence="9 10" key="1">
    <citation type="submission" date="2019-03" db="EMBL/GenBank/DDBJ databases">
        <title>Efficiently degradation of phenoxyalkanoic acid herbicides by Cupriavidus oxalaticus strain X32.</title>
        <authorList>
            <person name="Sheng X."/>
        </authorList>
    </citation>
    <scope>NUCLEOTIDE SEQUENCE [LARGE SCALE GENOMIC DNA]</scope>
    <source>
        <strain evidence="9 10">X32</strain>
    </source>
</reference>
<dbReference type="OrthoDB" id="9790219at2"/>
<dbReference type="EMBL" id="CP038634">
    <property type="protein sequence ID" value="QBY50768.1"/>
    <property type="molecule type" value="Genomic_DNA"/>
</dbReference>
<dbReference type="Proteomes" id="UP000295294">
    <property type="component" value="Chromosome 1"/>
</dbReference>
<dbReference type="Pfam" id="PF13434">
    <property type="entry name" value="Lys_Orn_oxgnase"/>
    <property type="match status" value="1"/>
</dbReference>
<feature type="region of interest" description="Disordered" evidence="8">
    <location>
        <begin position="408"/>
        <end position="444"/>
    </location>
</feature>
<dbReference type="PRINTS" id="PR00368">
    <property type="entry name" value="FADPNR"/>
</dbReference>
<keyword evidence="7" id="KW-0560">Oxidoreductase</keyword>
<dbReference type="InterPro" id="IPR025700">
    <property type="entry name" value="Lys/Orn_oxygenase"/>
</dbReference>
<dbReference type="InterPro" id="IPR036188">
    <property type="entry name" value="FAD/NAD-bd_sf"/>
</dbReference>
<accession>A0A4P7L5E2</accession>
<dbReference type="PANTHER" id="PTHR38663">
    <property type="match status" value="1"/>
</dbReference>
<evidence type="ECO:0000256" key="4">
    <source>
        <dbReference type="ARBA" id="ARBA00022630"/>
    </source>
</evidence>
<evidence type="ECO:0000256" key="8">
    <source>
        <dbReference type="SAM" id="MobiDB-lite"/>
    </source>
</evidence>
<evidence type="ECO:0000313" key="10">
    <source>
        <dbReference type="Proteomes" id="UP000295294"/>
    </source>
</evidence>
<evidence type="ECO:0000256" key="2">
    <source>
        <dbReference type="ARBA" id="ARBA00004924"/>
    </source>
</evidence>
<gene>
    <name evidence="9" type="ORF">E0W60_06230</name>
</gene>
<comment type="similarity">
    <text evidence="3">Belongs to the lysine N(6)-hydroxylase/L-ornithine N(5)-oxygenase family.</text>
</comment>
<keyword evidence="6" id="KW-0521">NADP</keyword>
<evidence type="ECO:0000256" key="6">
    <source>
        <dbReference type="ARBA" id="ARBA00022857"/>
    </source>
</evidence>
<dbReference type="AlphaFoldDB" id="A0A4P7L5E2"/>